<keyword evidence="5" id="KW-0238">DNA-binding</keyword>
<comment type="caution">
    <text evidence="7">The sequence shown here is derived from an EMBL/GenBank/DDBJ whole genome shotgun (WGS) entry which is preliminary data.</text>
</comment>
<dbReference type="InterPro" id="IPR033762">
    <property type="entry name" value="MCM_OB"/>
</dbReference>
<name>A0A7C5P2W9_THELI</name>
<dbReference type="InterPro" id="IPR012340">
    <property type="entry name" value="NA-bd_OB-fold"/>
</dbReference>
<dbReference type="Pfam" id="PF17207">
    <property type="entry name" value="MCM_OB"/>
    <property type="match status" value="1"/>
</dbReference>
<gene>
    <name evidence="7" type="ORF">ENL40_07070</name>
</gene>
<evidence type="ECO:0000313" key="7">
    <source>
        <dbReference type="EMBL" id="HHI01205.1"/>
    </source>
</evidence>
<evidence type="ECO:0000259" key="6">
    <source>
        <dbReference type="PROSITE" id="PS50051"/>
    </source>
</evidence>
<reference evidence="7" key="1">
    <citation type="journal article" date="2020" name="mSystems">
        <title>Genome- and Community-Level Interaction Insights into Carbon Utilization and Element Cycling Functions of Hydrothermarchaeota in Hydrothermal Sediment.</title>
        <authorList>
            <person name="Zhou Z."/>
            <person name="Liu Y."/>
            <person name="Xu W."/>
            <person name="Pan J."/>
            <person name="Luo Z.H."/>
            <person name="Li M."/>
        </authorList>
    </citation>
    <scope>NUCLEOTIDE SEQUENCE [LARGE SCALE GENOMIC DNA]</scope>
    <source>
        <strain evidence="7">HyVt-93</strain>
    </source>
</reference>
<dbReference type="PRINTS" id="PR01657">
    <property type="entry name" value="MCMFAMILY"/>
</dbReference>
<dbReference type="SUPFAM" id="SSF52540">
    <property type="entry name" value="P-loop containing nucleoside triphosphate hydrolases"/>
    <property type="match status" value="1"/>
</dbReference>
<evidence type="ECO:0000256" key="4">
    <source>
        <dbReference type="ARBA" id="ARBA00022840"/>
    </source>
</evidence>
<dbReference type="InterPro" id="IPR001208">
    <property type="entry name" value="MCM_dom"/>
</dbReference>
<keyword evidence="3 5" id="KW-0547">Nucleotide-binding</keyword>
<dbReference type="Proteomes" id="UP000886217">
    <property type="component" value="Unassembled WGS sequence"/>
</dbReference>
<dbReference type="SMART" id="SM00350">
    <property type="entry name" value="MCM"/>
    <property type="match status" value="1"/>
</dbReference>
<dbReference type="PANTHER" id="PTHR11630:SF66">
    <property type="entry name" value="DNA REPLICATION LICENSING FACTOR MCM4"/>
    <property type="match status" value="1"/>
</dbReference>
<proteinExistence type="inferred from homology"/>
<dbReference type="Gene3D" id="2.20.28.10">
    <property type="match status" value="1"/>
</dbReference>
<dbReference type="GO" id="GO:0005524">
    <property type="term" value="F:ATP binding"/>
    <property type="evidence" value="ECO:0007669"/>
    <property type="project" value="UniProtKB-KW"/>
</dbReference>
<evidence type="ECO:0000256" key="3">
    <source>
        <dbReference type="ARBA" id="ARBA00022741"/>
    </source>
</evidence>
<dbReference type="EMBL" id="DRTU01000288">
    <property type="protein sequence ID" value="HHI01205.1"/>
    <property type="molecule type" value="Genomic_DNA"/>
</dbReference>
<organism evidence="7">
    <name type="scientific">Thermococcus litoralis</name>
    <dbReference type="NCBI Taxonomy" id="2265"/>
    <lineage>
        <taxon>Archaea</taxon>
        <taxon>Methanobacteriati</taxon>
        <taxon>Methanobacteriota</taxon>
        <taxon>Thermococci</taxon>
        <taxon>Thermococcales</taxon>
        <taxon>Thermococcaceae</taxon>
        <taxon>Thermococcus</taxon>
    </lineage>
</organism>
<dbReference type="GO" id="GO:0042555">
    <property type="term" value="C:MCM complex"/>
    <property type="evidence" value="ECO:0007669"/>
    <property type="project" value="TreeGrafter"/>
</dbReference>
<evidence type="ECO:0000256" key="1">
    <source>
        <dbReference type="ARBA" id="ARBA00008010"/>
    </source>
</evidence>
<keyword evidence="2" id="KW-0235">DNA replication</keyword>
<dbReference type="Gene3D" id="2.40.50.140">
    <property type="entry name" value="Nucleic acid-binding proteins"/>
    <property type="match status" value="1"/>
</dbReference>
<dbReference type="GO" id="GO:0003697">
    <property type="term" value="F:single-stranded DNA binding"/>
    <property type="evidence" value="ECO:0007669"/>
    <property type="project" value="TreeGrafter"/>
</dbReference>
<dbReference type="GO" id="GO:0006260">
    <property type="term" value="P:DNA replication"/>
    <property type="evidence" value="ECO:0007669"/>
    <property type="project" value="UniProtKB-KW"/>
</dbReference>
<dbReference type="InterPro" id="IPR027417">
    <property type="entry name" value="P-loop_NTPase"/>
</dbReference>
<dbReference type="AlphaFoldDB" id="A0A7C5P2W9"/>
<sequence>MKVGYTYSTISKLPKELRPEDVGKQISVEGIVSRISEVLEYPFKVTFVCQTCGHEIVAEYKPWEKPTKPKKCEECNSKNIKIDPLKSFSRRYQLLRIQDPPEALTEGVPPTHVDGIVIDSLVGSLKLGARVRVTGVLTAASRNSSGNRGFVLKNVLEVTHVDIIGKESPGDSVTDQDIRRFHEEVQKKDFKQRIIQSMIPIRGYDSLKEGLLLAVLGGAETWLPDGTKLRRNIHVLIVDEQQKASHILSPIVEMMPRVLYVEGSTIQRSELVAKTVRDDLTMERVIQAGPLVLANEGVFILEDLDKLSKLDKESLAKVMEQEVAFLPKADVVGKFSVKTTVIAVAAPKSGVIDKSKSLASQLNVTLGLLNAFDLVYIMSNATSGEQAKNERLYSISPLWASRESYYDREFIRKFIAYARSLNPVLSV</sequence>
<feature type="non-terminal residue" evidence="7">
    <location>
        <position position="427"/>
    </location>
</feature>
<dbReference type="SUPFAM" id="SSF50249">
    <property type="entry name" value="Nucleic acid-binding proteins"/>
    <property type="match status" value="1"/>
</dbReference>
<feature type="domain" description="MCM C-terminal AAA(+) ATPase" evidence="6">
    <location>
        <begin position="190"/>
        <end position="380"/>
    </location>
</feature>
<dbReference type="GO" id="GO:0017116">
    <property type="term" value="F:single-stranded DNA helicase activity"/>
    <property type="evidence" value="ECO:0007669"/>
    <property type="project" value="TreeGrafter"/>
</dbReference>
<keyword evidence="4 5" id="KW-0067">ATP-binding</keyword>
<evidence type="ECO:0000256" key="2">
    <source>
        <dbReference type="ARBA" id="ARBA00022705"/>
    </source>
</evidence>
<dbReference type="Gene3D" id="3.40.50.300">
    <property type="entry name" value="P-loop containing nucleotide triphosphate hydrolases"/>
    <property type="match status" value="1"/>
</dbReference>
<dbReference type="InterPro" id="IPR031327">
    <property type="entry name" value="MCM"/>
</dbReference>
<dbReference type="PROSITE" id="PS50051">
    <property type="entry name" value="MCM_2"/>
    <property type="match status" value="1"/>
</dbReference>
<comment type="similarity">
    <text evidence="1 5">Belongs to the MCM family.</text>
</comment>
<accession>A0A7C5P2W9</accession>
<evidence type="ECO:0000256" key="5">
    <source>
        <dbReference type="RuleBase" id="RU004070"/>
    </source>
</evidence>
<dbReference type="PANTHER" id="PTHR11630">
    <property type="entry name" value="DNA REPLICATION LICENSING FACTOR MCM FAMILY MEMBER"/>
    <property type="match status" value="1"/>
</dbReference>
<dbReference type="Pfam" id="PF00493">
    <property type="entry name" value="MCM"/>
    <property type="match status" value="1"/>
</dbReference>
<protein>
    <submittedName>
        <fullName evidence="7">Minichromosome maintenance protein MCM</fullName>
    </submittedName>
</protein>